<evidence type="ECO:0000256" key="1">
    <source>
        <dbReference type="SAM" id="Phobius"/>
    </source>
</evidence>
<protein>
    <submittedName>
        <fullName evidence="2">Uncharacterized protein</fullName>
    </submittedName>
</protein>
<feature type="transmembrane region" description="Helical" evidence="1">
    <location>
        <begin position="62"/>
        <end position="79"/>
    </location>
</feature>
<keyword evidence="1" id="KW-0472">Membrane</keyword>
<comment type="caution">
    <text evidence="2">The sequence shown here is derived from an EMBL/GenBank/DDBJ whole genome shotgun (WGS) entry which is preliminary data.</text>
</comment>
<feature type="transmembrane region" description="Helical" evidence="1">
    <location>
        <begin position="35"/>
        <end position="55"/>
    </location>
</feature>
<keyword evidence="1" id="KW-1133">Transmembrane helix</keyword>
<dbReference type="AlphaFoldDB" id="A0A8T4L783"/>
<name>A0A8T4L783_9ARCH</name>
<evidence type="ECO:0000313" key="3">
    <source>
        <dbReference type="Proteomes" id="UP000678237"/>
    </source>
</evidence>
<organism evidence="2 3">
    <name type="scientific">Candidatus Iainarchaeum sp</name>
    <dbReference type="NCBI Taxonomy" id="3101447"/>
    <lineage>
        <taxon>Archaea</taxon>
        <taxon>Candidatus Iainarchaeota</taxon>
        <taxon>Candidatus Iainarchaeia</taxon>
        <taxon>Candidatus Iainarchaeales</taxon>
        <taxon>Candidatus Iainarchaeaceae</taxon>
        <taxon>Candidatus Iainarchaeum</taxon>
    </lineage>
</organism>
<evidence type="ECO:0000313" key="2">
    <source>
        <dbReference type="EMBL" id="MBS3062424.1"/>
    </source>
</evidence>
<sequence length="123" mass="12449">MRGGKVLGAGLVLVALLGLAGTVGAETLAGAMPSPSRGTALYWAGIVVLAALPLMGRWLGSLAFFGAAVLVARGLMRIVSEFDGGRVLESLVPGLVIGVQLALALVATRMAAKAVKEVAKRIL</sequence>
<proteinExistence type="predicted"/>
<reference evidence="2" key="2">
    <citation type="submission" date="2021-05" db="EMBL/GenBank/DDBJ databases">
        <title>Protein family content uncovers lineage relationships and bacterial pathway maintenance mechanisms in DPANN archaea.</title>
        <authorList>
            <person name="Castelle C.J."/>
            <person name="Meheust R."/>
            <person name="Jaffe A.L."/>
            <person name="Seitz K."/>
            <person name="Gong X."/>
            <person name="Baker B.J."/>
            <person name="Banfield J.F."/>
        </authorList>
    </citation>
    <scope>NUCLEOTIDE SEQUENCE</scope>
    <source>
        <strain evidence="2">RIFCSPLOWO2_01_FULL_58_19</strain>
    </source>
</reference>
<dbReference type="EMBL" id="JAGVWE010000002">
    <property type="protein sequence ID" value="MBS3062424.1"/>
    <property type="molecule type" value="Genomic_DNA"/>
</dbReference>
<keyword evidence="1" id="KW-0812">Transmembrane</keyword>
<feature type="transmembrane region" description="Helical" evidence="1">
    <location>
        <begin position="91"/>
        <end position="112"/>
    </location>
</feature>
<gene>
    <name evidence="2" type="ORF">J4203_01000</name>
</gene>
<accession>A0A8T4L783</accession>
<dbReference type="Proteomes" id="UP000678237">
    <property type="component" value="Unassembled WGS sequence"/>
</dbReference>
<reference evidence="2" key="1">
    <citation type="submission" date="2021-03" db="EMBL/GenBank/DDBJ databases">
        <authorList>
            <person name="Jaffe A."/>
        </authorList>
    </citation>
    <scope>NUCLEOTIDE SEQUENCE</scope>
    <source>
        <strain evidence="2">RIFCSPLOWO2_01_FULL_58_19</strain>
    </source>
</reference>